<dbReference type="GO" id="GO:0071978">
    <property type="term" value="P:bacterial-type flagellum-dependent swarming motility"/>
    <property type="evidence" value="ECO:0007669"/>
    <property type="project" value="TreeGrafter"/>
</dbReference>
<dbReference type="Pfam" id="PF06429">
    <property type="entry name" value="Flg_bbr_C"/>
    <property type="match status" value="1"/>
</dbReference>
<feature type="domain" description="Flagellar basal-body/hook protein C-terminal" evidence="8">
    <location>
        <begin position="202"/>
        <end position="245"/>
    </location>
</feature>
<dbReference type="NCBIfam" id="TIGR03506">
    <property type="entry name" value="FlgEFG_subfam"/>
    <property type="match status" value="1"/>
</dbReference>
<evidence type="ECO:0000259" key="7">
    <source>
        <dbReference type="Pfam" id="PF00460"/>
    </source>
</evidence>
<dbReference type="RefSeq" id="WP_024904052.1">
    <property type="nucleotide sequence ID" value="NZ_CADFGU010000003.1"/>
</dbReference>
<gene>
    <name evidence="10" type="primary">flgF</name>
    <name evidence="10" type="ORF">WM40_06750</name>
</gene>
<comment type="caution">
    <text evidence="10">The sequence shown here is derived from an EMBL/GenBank/DDBJ whole genome shotgun (WGS) entry which is preliminary data.</text>
</comment>
<dbReference type="STRING" id="28092.WM40_06750"/>
<evidence type="ECO:0000313" key="10">
    <source>
        <dbReference type="EMBL" id="KKB64195.1"/>
    </source>
</evidence>
<evidence type="ECO:0000313" key="11">
    <source>
        <dbReference type="Proteomes" id="UP000033618"/>
    </source>
</evidence>
<reference evidence="10 11" key="1">
    <citation type="submission" date="2015-03" db="EMBL/GenBank/DDBJ databases">
        <title>Draft Genome Sequence of Burkholderia andropogonis type strain ICMP2807, isolated from Sorghum bicolor.</title>
        <authorList>
            <person name="Lopes-Santos L."/>
            <person name="Castro D.B."/>
            <person name="Ottoboni L.M."/>
            <person name="Park D."/>
            <person name="Weirc B.S."/>
            <person name="Destefano S.A."/>
        </authorList>
    </citation>
    <scope>NUCLEOTIDE SEQUENCE [LARGE SCALE GENOMIC DNA]</scope>
    <source>
        <strain evidence="10 11">ICMP2807</strain>
    </source>
</reference>
<comment type="similarity">
    <text evidence="2 6">Belongs to the flagella basal body rod proteins family.</text>
</comment>
<dbReference type="EMBL" id="LAQU01000005">
    <property type="protein sequence ID" value="KKB64195.1"/>
    <property type="molecule type" value="Genomic_DNA"/>
</dbReference>
<dbReference type="PANTHER" id="PTHR30435:SF18">
    <property type="entry name" value="FLAGELLAR BASAL-BODY ROD PROTEIN FLGF"/>
    <property type="match status" value="1"/>
</dbReference>
<dbReference type="AlphaFoldDB" id="A0A0F5K2P0"/>
<comment type="subcellular location">
    <subcellularLocation>
        <location evidence="1 6">Bacterial flagellum basal body</location>
    </subcellularLocation>
</comment>
<dbReference type="InterPro" id="IPR020013">
    <property type="entry name" value="Flagellar_FlgE/F/G"/>
</dbReference>
<dbReference type="PANTHER" id="PTHR30435">
    <property type="entry name" value="FLAGELLAR PROTEIN"/>
    <property type="match status" value="1"/>
</dbReference>
<dbReference type="SUPFAM" id="SSF117143">
    <property type="entry name" value="Flagellar hook protein flgE"/>
    <property type="match status" value="1"/>
</dbReference>
<dbReference type="InterPro" id="IPR053967">
    <property type="entry name" value="LlgE_F_G-like_D1"/>
</dbReference>
<keyword evidence="11" id="KW-1185">Reference proteome</keyword>
<evidence type="ECO:0000256" key="2">
    <source>
        <dbReference type="ARBA" id="ARBA00009677"/>
    </source>
</evidence>
<dbReference type="InterPro" id="IPR012836">
    <property type="entry name" value="FlgF"/>
</dbReference>
<protein>
    <recommendedName>
        <fullName evidence="5 6">Flagellar basal-body rod protein FlgF</fullName>
    </recommendedName>
</protein>
<dbReference type="OrthoDB" id="9804559at2"/>
<evidence type="ECO:0000256" key="4">
    <source>
        <dbReference type="ARBA" id="ARBA00038560"/>
    </source>
</evidence>
<dbReference type="Pfam" id="PF00460">
    <property type="entry name" value="Flg_bb_rod"/>
    <property type="match status" value="1"/>
</dbReference>
<evidence type="ECO:0000256" key="3">
    <source>
        <dbReference type="ARBA" id="ARBA00023143"/>
    </source>
</evidence>
<dbReference type="Proteomes" id="UP000033618">
    <property type="component" value="Unassembled WGS sequence"/>
</dbReference>
<keyword evidence="10" id="KW-0966">Cell projection</keyword>
<feature type="domain" description="Flagellar hook protein FlgE/F/G-like D1" evidence="9">
    <location>
        <begin position="84"/>
        <end position="149"/>
    </location>
</feature>
<keyword evidence="10" id="KW-0282">Flagellum</keyword>
<proteinExistence type="inferred from homology"/>
<keyword evidence="10" id="KW-0969">Cilium</keyword>
<dbReference type="InterPro" id="IPR019776">
    <property type="entry name" value="Flagellar_basal_body_rod_CS"/>
</dbReference>
<organism evidence="10 11">
    <name type="scientific">Robbsia andropogonis</name>
    <dbReference type="NCBI Taxonomy" id="28092"/>
    <lineage>
        <taxon>Bacteria</taxon>
        <taxon>Pseudomonadati</taxon>
        <taxon>Pseudomonadota</taxon>
        <taxon>Betaproteobacteria</taxon>
        <taxon>Burkholderiales</taxon>
        <taxon>Burkholderiaceae</taxon>
        <taxon>Robbsia</taxon>
    </lineage>
</organism>
<evidence type="ECO:0000256" key="5">
    <source>
        <dbReference type="ARBA" id="ARBA00040228"/>
    </source>
</evidence>
<name>A0A0F5K2P0_9BURK</name>
<feature type="domain" description="Flagellar basal body rod protein N-terminal" evidence="7">
    <location>
        <begin position="5"/>
        <end position="35"/>
    </location>
</feature>
<accession>A0A0F5K2P0</accession>
<dbReference type="InterPro" id="IPR010930">
    <property type="entry name" value="Flg_bb/hook_C_dom"/>
</dbReference>
<dbReference type="InterPro" id="IPR001444">
    <property type="entry name" value="Flag_bb_rod_N"/>
</dbReference>
<dbReference type="PROSITE" id="PS00588">
    <property type="entry name" value="FLAGELLA_BB_ROD"/>
    <property type="match status" value="1"/>
</dbReference>
<evidence type="ECO:0000256" key="1">
    <source>
        <dbReference type="ARBA" id="ARBA00004117"/>
    </source>
</evidence>
<dbReference type="InterPro" id="IPR037925">
    <property type="entry name" value="FlgE/F/G-like"/>
</dbReference>
<sequence length="251" mass="26469">MDRLIYVTMSGASQALDQQATIANNLANVSTTGFRAQLSAYRSVPVETATSGGAVTRTYALTTNPGTDYTPGPVQRTGNPMDVAISGSGWLAVQTADGSEAYTRAGNLHVNNAGQLVDSSGHSVMGRTGPIAIPPGSRLEISTDGTLSALPPGGDPTNIQVVDKLRLVNPQDQELKRGDDGLFRTANNQAVNPDPTVRVIPEAVEGSNVNPVTAMVQMIDNARSFQMHMKMLDMASTNEQQANQLLNFSNG</sequence>
<keyword evidence="3 6" id="KW-0975">Bacterial flagellum</keyword>
<dbReference type="NCBIfam" id="NF009280">
    <property type="entry name" value="PRK12640.1"/>
    <property type="match status" value="1"/>
</dbReference>
<evidence type="ECO:0000259" key="9">
    <source>
        <dbReference type="Pfam" id="PF22692"/>
    </source>
</evidence>
<evidence type="ECO:0000259" key="8">
    <source>
        <dbReference type="Pfam" id="PF06429"/>
    </source>
</evidence>
<dbReference type="Pfam" id="PF22692">
    <property type="entry name" value="LlgE_F_G_D1"/>
    <property type="match status" value="1"/>
</dbReference>
<comment type="subunit">
    <text evidence="4 6">The basal body constitutes a major portion of the flagellar organelle and consists of five rings (E,L,P,S, and M) mounted on a central rod. The rod consists of about 26 subunits of FlgG in the distal portion, and FlgB, FlgC and FlgF are thought to build up the proximal portion of the rod with about 6 subunits each.</text>
</comment>
<dbReference type="GO" id="GO:0030694">
    <property type="term" value="C:bacterial-type flagellum basal body, rod"/>
    <property type="evidence" value="ECO:0007669"/>
    <property type="project" value="UniProtKB-UniRule"/>
</dbReference>
<evidence type="ECO:0000256" key="6">
    <source>
        <dbReference type="RuleBase" id="RU362116"/>
    </source>
</evidence>
<dbReference type="PATRIC" id="fig|28092.6.peg.1598"/>
<dbReference type="NCBIfam" id="TIGR02490">
    <property type="entry name" value="flgF"/>
    <property type="match status" value="1"/>
</dbReference>